<evidence type="ECO:0000259" key="4">
    <source>
        <dbReference type="Pfam" id="PF08241"/>
    </source>
</evidence>
<dbReference type="AlphaFoldDB" id="A0A8J2LK87"/>
<sequence length="282" mass="32368">MANRYFENENHTKLYQKYRMTAPKALVQRVINYLKEKYSGELELAVDIGCGSGQNTYIVADYFKKVIGIDVSPNQIANAVKANERTNVEFQLGAAEKLNLPDGSVQLITAMAAVHWLDLPKFFEEGLRVLSPGGVMAVYSYFISFYEWPRDPTKNEAIKKFYEEIILEGELGQFWSEPIRKHIFTKYKNISIPYDDFTRDDTFRNERHMSLTGMLGEMQTFSGFQSLREAKGDEAAGDLLDRLKNGILEIIKDDLSPEESNLDEIYFEEKSPLFLLLARKPV</sequence>
<evidence type="ECO:0000313" key="6">
    <source>
        <dbReference type="Proteomes" id="UP000708208"/>
    </source>
</evidence>
<evidence type="ECO:0000256" key="3">
    <source>
        <dbReference type="ARBA" id="ARBA00022679"/>
    </source>
</evidence>
<feature type="domain" description="Methyltransferase type 11" evidence="4">
    <location>
        <begin position="46"/>
        <end position="137"/>
    </location>
</feature>
<dbReference type="GO" id="GO:0032259">
    <property type="term" value="P:methylation"/>
    <property type="evidence" value="ECO:0007669"/>
    <property type="project" value="UniProtKB-KW"/>
</dbReference>
<accession>A0A8J2LK87</accession>
<evidence type="ECO:0000256" key="1">
    <source>
        <dbReference type="ARBA" id="ARBA00008361"/>
    </source>
</evidence>
<dbReference type="OrthoDB" id="8123669at2759"/>
<gene>
    <name evidence="5" type="ORF">AFUS01_LOCUS47400</name>
</gene>
<dbReference type="InterPro" id="IPR051052">
    <property type="entry name" value="Diverse_substrate_MTase"/>
</dbReference>
<organism evidence="5 6">
    <name type="scientific">Allacma fusca</name>
    <dbReference type="NCBI Taxonomy" id="39272"/>
    <lineage>
        <taxon>Eukaryota</taxon>
        <taxon>Metazoa</taxon>
        <taxon>Ecdysozoa</taxon>
        <taxon>Arthropoda</taxon>
        <taxon>Hexapoda</taxon>
        <taxon>Collembola</taxon>
        <taxon>Symphypleona</taxon>
        <taxon>Sminthuridae</taxon>
        <taxon>Allacma</taxon>
    </lineage>
</organism>
<dbReference type="EMBL" id="CAJVCH010571756">
    <property type="protein sequence ID" value="CAG7838427.1"/>
    <property type="molecule type" value="Genomic_DNA"/>
</dbReference>
<dbReference type="PANTHER" id="PTHR44942">
    <property type="entry name" value="METHYLTRANSF_11 DOMAIN-CONTAINING PROTEIN"/>
    <property type="match status" value="1"/>
</dbReference>
<evidence type="ECO:0000313" key="5">
    <source>
        <dbReference type="EMBL" id="CAG7838427.1"/>
    </source>
</evidence>
<keyword evidence="6" id="KW-1185">Reference proteome</keyword>
<dbReference type="PANTHER" id="PTHR44942:SF4">
    <property type="entry name" value="METHYLTRANSFERASE TYPE 11 DOMAIN-CONTAINING PROTEIN"/>
    <property type="match status" value="1"/>
</dbReference>
<dbReference type="InterPro" id="IPR013216">
    <property type="entry name" value="Methyltransf_11"/>
</dbReference>
<keyword evidence="3" id="KW-0808">Transferase</keyword>
<proteinExistence type="inferred from homology"/>
<evidence type="ECO:0000256" key="2">
    <source>
        <dbReference type="ARBA" id="ARBA00022603"/>
    </source>
</evidence>
<protein>
    <recommendedName>
        <fullName evidence="4">Methyltransferase type 11 domain-containing protein</fullName>
    </recommendedName>
</protein>
<name>A0A8J2LK87_9HEXA</name>
<dbReference type="GO" id="GO:0008757">
    <property type="term" value="F:S-adenosylmethionine-dependent methyltransferase activity"/>
    <property type="evidence" value="ECO:0007669"/>
    <property type="project" value="InterPro"/>
</dbReference>
<keyword evidence="2" id="KW-0489">Methyltransferase</keyword>
<dbReference type="Proteomes" id="UP000708208">
    <property type="component" value="Unassembled WGS sequence"/>
</dbReference>
<reference evidence="5" key="1">
    <citation type="submission" date="2021-06" db="EMBL/GenBank/DDBJ databases">
        <authorList>
            <person name="Hodson N. C."/>
            <person name="Mongue J. A."/>
            <person name="Jaron S. K."/>
        </authorList>
    </citation>
    <scope>NUCLEOTIDE SEQUENCE</scope>
</reference>
<comment type="similarity">
    <text evidence="1">Belongs to the methyltransferase superfamily.</text>
</comment>
<dbReference type="Pfam" id="PF08241">
    <property type="entry name" value="Methyltransf_11"/>
    <property type="match status" value="1"/>
</dbReference>
<comment type="caution">
    <text evidence="5">The sequence shown here is derived from an EMBL/GenBank/DDBJ whole genome shotgun (WGS) entry which is preliminary data.</text>
</comment>
<dbReference type="CDD" id="cd02440">
    <property type="entry name" value="AdoMet_MTases"/>
    <property type="match status" value="1"/>
</dbReference>